<organism evidence="1 2">
    <name type="scientific">Lichenifustis flavocetrariae</name>
    <dbReference type="NCBI Taxonomy" id="2949735"/>
    <lineage>
        <taxon>Bacteria</taxon>
        <taxon>Pseudomonadati</taxon>
        <taxon>Pseudomonadota</taxon>
        <taxon>Alphaproteobacteria</taxon>
        <taxon>Hyphomicrobiales</taxon>
        <taxon>Lichenihabitantaceae</taxon>
        <taxon>Lichenifustis</taxon>
    </lineage>
</organism>
<gene>
    <name evidence="1" type="ORF">M8523_07670</name>
</gene>
<dbReference type="EMBL" id="JAMOIM010000004">
    <property type="protein sequence ID" value="MCW6507896.1"/>
    <property type="molecule type" value="Genomic_DNA"/>
</dbReference>
<dbReference type="Proteomes" id="UP001165667">
    <property type="component" value="Unassembled WGS sequence"/>
</dbReference>
<sequence length="131" mass="14436">MRLSQTAQHGRPPSARNRVLVVASPTHSLELLRWATILSDDILFVAESIDAASQRFATHFAIETRRRTFRHSDLSHAGTLLLSLPDPEKENQIVRAARRQGVAAHVVDRPLVSDFTVLALLQQPLGSSLAA</sequence>
<comment type="caution">
    <text evidence="1">The sequence shown here is derived from an EMBL/GenBank/DDBJ whole genome shotgun (WGS) entry which is preliminary data.</text>
</comment>
<dbReference type="Gene3D" id="3.40.50.720">
    <property type="entry name" value="NAD(P)-binding Rossmann-like Domain"/>
    <property type="match status" value="1"/>
</dbReference>
<keyword evidence="2" id="KW-1185">Reference proteome</keyword>
<dbReference type="Pfam" id="PF13241">
    <property type="entry name" value="NAD_binding_7"/>
    <property type="match status" value="1"/>
</dbReference>
<dbReference type="RefSeq" id="WP_282584266.1">
    <property type="nucleotide sequence ID" value="NZ_JAMOIM010000004.1"/>
</dbReference>
<reference evidence="1" key="1">
    <citation type="submission" date="2022-05" db="EMBL/GenBank/DDBJ databases">
        <authorList>
            <person name="Pankratov T."/>
        </authorList>
    </citation>
    <scope>NUCLEOTIDE SEQUENCE</scope>
    <source>
        <strain evidence="1">BP6-180914</strain>
    </source>
</reference>
<evidence type="ECO:0000313" key="1">
    <source>
        <dbReference type="EMBL" id="MCW6507896.1"/>
    </source>
</evidence>
<protein>
    <submittedName>
        <fullName evidence="1">NAD(P)-dependent oxidoreductase</fullName>
    </submittedName>
</protein>
<accession>A0AA41YSR4</accession>
<proteinExistence type="predicted"/>
<dbReference type="AlphaFoldDB" id="A0AA41YSR4"/>
<evidence type="ECO:0000313" key="2">
    <source>
        <dbReference type="Proteomes" id="UP001165667"/>
    </source>
</evidence>
<name>A0AA41YSR4_9HYPH</name>